<dbReference type="PATRIC" id="fig|1423788.3.peg.618"/>
<gene>
    <name evidence="6" type="ORF">FC78_GL000606</name>
</gene>
<dbReference type="PANTHER" id="PTHR46017">
    <property type="entry name" value="ALPHA-MANNOSIDASE 2C1"/>
    <property type="match status" value="1"/>
</dbReference>
<keyword evidence="7" id="KW-1185">Reference proteome</keyword>
<dbReference type="GO" id="GO:0009313">
    <property type="term" value="P:oligosaccharide catabolic process"/>
    <property type="evidence" value="ECO:0007669"/>
    <property type="project" value="TreeGrafter"/>
</dbReference>
<dbReference type="InterPro" id="IPR028995">
    <property type="entry name" value="Glyco_hydro_57/38_cen_sf"/>
</dbReference>
<dbReference type="InterPro" id="IPR011013">
    <property type="entry name" value="Gal_mutarotase_sf_dom"/>
</dbReference>
<dbReference type="GO" id="GO:0004559">
    <property type="term" value="F:alpha-mannosidase activity"/>
    <property type="evidence" value="ECO:0007669"/>
    <property type="project" value="InterPro"/>
</dbReference>
<comment type="caution">
    <text evidence="6">The sequence shown here is derived from an EMBL/GenBank/DDBJ whole genome shotgun (WGS) entry which is preliminary data.</text>
</comment>
<sequence length="873" mass="100104">MKKVYAIAHTHWDFEWYFTRQEARVQFAYHMDEVLDALENNVLNYYLLDGQMSIVDDYLSSFPEKKTAIKKFVTEKRLFIGPWYTQIDEMVTSGESIVHNLAIGSQIANDLGGVMKVAYLPDSFGQGQDMPKIYNGFNIYSAVFWRGMPKEKNARYFYWNSNDGSKVLTANIKNGYYAGVQLVENDDFKDLLDRVSTDTESDELVLPIGGDQRSVDYNLKDRINLANEKLSDEYIIRESNYPQYFENLKKVKNLPDYSGEFIDPSASKIHRGIYSSRADLKQIYDRLERRMTYQVEPLMALAKSYGIEPKQGLVDDIWKTIFRGQAHDSSGGCNSDKTNDDILHRAKVADQLSYSIIDYLVRKLSISKNSPYDIYLWNPLPIEMDKVQTIQVSTKSKNFNILNNNGQTIDYDLLNQEIQNSAPLRRNTEERKQELYYISTISIKTTIKATSCVGFDIEETDNTNHSDMKSSSDLIENDFYQISFKDHQLDLTNKQNHKVYKNFLSFEDGADAGDTYDYSPAFQDWIINLDFSDADVKVVSGKYTNKITLKGSWKLPHNLDSRKEKMLDSTLEYKLTLTLEKGSETIKYQLDTDNQTLDHRLRLILNTNVNAKASFADTPFGFISRPVVDPHLNDWKNIGYHEEPTAMRPLIHFANIHSDDSSWSFIGLGSKDFQVVGKDFNKLAITMFRGVGYLGRPDLLRRPSDASGLESKYVETPHSQLQGKYTFKGGIIVGNEFNVADLQRQHLLLTTTPLFYQKQSLNRFTNPLRYFMVNKAVNFMDEAEQLINLNTDKLVLSSLALTKDSSGYALRVYNPTNETIEHAGTVELAKKAAVDNLNLNSEVLNTLETSTTEFELNDFKPGEIRTYGIYFIK</sequence>
<evidence type="ECO:0000256" key="2">
    <source>
        <dbReference type="ARBA" id="ARBA00022723"/>
    </source>
</evidence>
<evidence type="ECO:0000256" key="1">
    <source>
        <dbReference type="ARBA" id="ARBA00009792"/>
    </source>
</evidence>
<dbReference type="AlphaFoldDB" id="A0A0R1KLN2"/>
<keyword evidence="4" id="KW-0326">Glycosidase</keyword>
<dbReference type="Pfam" id="PF09261">
    <property type="entry name" value="Alpha-mann_mid"/>
    <property type="match status" value="1"/>
</dbReference>
<dbReference type="Gene3D" id="3.20.110.10">
    <property type="entry name" value="Glycoside hydrolase 38, N terminal domain"/>
    <property type="match status" value="1"/>
</dbReference>
<dbReference type="SUPFAM" id="SSF88713">
    <property type="entry name" value="Glycoside hydrolase/deacetylase"/>
    <property type="match status" value="1"/>
</dbReference>
<dbReference type="EMBL" id="AZDY01000042">
    <property type="protein sequence ID" value="KRK81553.1"/>
    <property type="molecule type" value="Genomic_DNA"/>
</dbReference>
<keyword evidence="2" id="KW-0479">Metal-binding</keyword>
<dbReference type="OrthoDB" id="9764050at2"/>
<dbReference type="Proteomes" id="UP000051515">
    <property type="component" value="Unassembled WGS sequence"/>
</dbReference>
<feature type="domain" description="Glycoside hydrolase family 38 central" evidence="5">
    <location>
        <begin position="268"/>
        <end position="346"/>
    </location>
</feature>
<dbReference type="STRING" id="1423788.FC78_GL000606"/>
<dbReference type="Pfam" id="PF01074">
    <property type="entry name" value="Glyco_hydro_38N"/>
    <property type="match status" value="1"/>
</dbReference>
<dbReference type="InterPro" id="IPR027291">
    <property type="entry name" value="Glyco_hydro_38_N_sf"/>
</dbReference>
<dbReference type="Pfam" id="PF07748">
    <property type="entry name" value="Glyco_hydro_38C"/>
    <property type="match status" value="1"/>
</dbReference>
<evidence type="ECO:0000256" key="3">
    <source>
        <dbReference type="ARBA" id="ARBA00022801"/>
    </source>
</evidence>
<accession>A0A0R1KLN2</accession>
<evidence type="ECO:0000313" key="7">
    <source>
        <dbReference type="Proteomes" id="UP000051515"/>
    </source>
</evidence>
<dbReference type="PANTHER" id="PTHR46017:SF2">
    <property type="entry name" value="MANNOSYLGLYCERATE HYDROLASE"/>
    <property type="match status" value="1"/>
</dbReference>
<dbReference type="GO" id="GO:0046872">
    <property type="term" value="F:metal ion binding"/>
    <property type="evidence" value="ECO:0007669"/>
    <property type="project" value="UniProtKB-KW"/>
</dbReference>
<evidence type="ECO:0000259" key="5">
    <source>
        <dbReference type="SMART" id="SM00872"/>
    </source>
</evidence>
<dbReference type="RefSeq" id="WP_056954941.1">
    <property type="nucleotide sequence ID" value="NZ_AZDY01000042.1"/>
</dbReference>
<comment type="similarity">
    <text evidence="1">Belongs to the glycosyl hydrolase 38 family.</text>
</comment>
<dbReference type="GO" id="GO:0030246">
    <property type="term" value="F:carbohydrate binding"/>
    <property type="evidence" value="ECO:0007669"/>
    <property type="project" value="InterPro"/>
</dbReference>
<dbReference type="Gene3D" id="2.70.98.30">
    <property type="entry name" value="Golgi alpha-mannosidase II, domain 4"/>
    <property type="match status" value="1"/>
</dbReference>
<dbReference type="SMART" id="SM00872">
    <property type="entry name" value="Alpha-mann_mid"/>
    <property type="match status" value="1"/>
</dbReference>
<dbReference type="GO" id="GO:0006013">
    <property type="term" value="P:mannose metabolic process"/>
    <property type="evidence" value="ECO:0007669"/>
    <property type="project" value="InterPro"/>
</dbReference>
<dbReference type="CDD" id="cd10815">
    <property type="entry name" value="GH38N_AMII_EcMngB_like"/>
    <property type="match status" value="1"/>
</dbReference>
<dbReference type="InterPro" id="IPR015341">
    <property type="entry name" value="Glyco_hydro_38_cen"/>
</dbReference>
<name>A0A0R1KLN2_9LACO</name>
<dbReference type="SUPFAM" id="SSF88688">
    <property type="entry name" value="Families 57/38 glycoside transferase middle domain"/>
    <property type="match status" value="1"/>
</dbReference>
<proteinExistence type="inferred from homology"/>
<protein>
    <submittedName>
        <fullName evidence="6">Alpha-mannosidase</fullName>
    </submittedName>
</protein>
<reference evidence="6 7" key="1">
    <citation type="journal article" date="2015" name="Genome Announc.">
        <title>Expanding the biotechnology potential of lactobacilli through comparative genomics of 213 strains and associated genera.</title>
        <authorList>
            <person name="Sun Z."/>
            <person name="Harris H.M."/>
            <person name="McCann A."/>
            <person name="Guo C."/>
            <person name="Argimon S."/>
            <person name="Zhang W."/>
            <person name="Yang X."/>
            <person name="Jeffery I.B."/>
            <person name="Cooney J.C."/>
            <person name="Kagawa T.F."/>
            <person name="Liu W."/>
            <person name="Song Y."/>
            <person name="Salvetti E."/>
            <person name="Wrobel A."/>
            <person name="Rasinkangas P."/>
            <person name="Parkhill J."/>
            <person name="Rea M.C."/>
            <person name="O'Sullivan O."/>
            <person name="Ritari J."/>
            <person name="Douillard F.P."/>
            <person name="Paul Ross R."/>
            <person name="Yang R."/>
            <person name="Briner A.E."/>
            <person name="Felis G.E."/>
            <person name="de Vos W.M."/>
            <person name="Barrangou R."/>
            <person name="Klaenhammer T.R."/>
            <person name="Caufield P.W."/>
            <person name="Cui Y."/>
            <person name="Zhang H."/>
            <person name="O'Toole P.W."/>
        </authorList>
    </citation>
    <scope>NUCLEOTIDE SEQUENCE [LARGE SCALE GENOMIC DNA]</scope>
    <source>
        <strain evidence="6 7">DSM 19674</strain>
    </source>
</reference>
<dbReference type="InterPro" id="IPR000602">
    <property type="entry name" value="Glyco_hydro_38_N"/>
</dbReference>
<evidence type="ECO:0000313" key="6">
    <source>
        <dbReference type="EMBL" id="KRK81553.1"/>
    </source>
</evidence>
<evidence type="ECO:0000256" key="4">
    <source>
        <dbReference type="ARBA" id="ARBA00023295"/>
    </source>
</evidence>
<dbReference type="InterPro" id="IPR011682">
    <property type="entry name" value="Glyco_hydro_38_C"/>
</dbReference>
<dbReference type="SUPFAM" id="SSF74650">
    <property type="entry name" value="Galactose mutarotase-like"/>
    <property type="match status" value="1"/>
</dbReference>
<dbReference type="InterPro" id="IPR037094">
    <property type="entry name" value="Glyco_hydro_38_cen_sf"/>
</dbReference>
<keyword evidence="3" id="KW-0378">Hydrolase</keyword>
<organism evidence="6 7">
    <name type="scientific">Companilactobacillus bobalius DSM 19674</name>
    <dbReference type="NCBI Taxonomy" id="1423788"/>
    <lineage>
        <taxon>Bacteria</taxon>
        <taxon>Bacillati</taxon>
        <taxon>Bacillota</taxon>
        <taxon>Bacilli</taxon>
        <taxon>Lactobacillales</taxon>
        <taxon>Lactobacillaceae</taxon>
        <taxon>Companilactobacillus</taxon>
        <taxon>Companilactobacillus bobalius</taxon>
    </lineage>
</organism>
<dbReference type="InterPro" id="IPR011330">
    <property type="entry name" value="Glyco_hydro/deAcase_b/a-brl"/>
</dbReference>
<dbReference type="Gene3D" id="1.20.1270.50">
    <property type="entry name" value="Glycoside hydrolase family 38, central domain"/>
    <property type="match status" value="1"/>
</dbReference>